<dbReference type="Gene3D" id="3.55.50.10">
    <property type="entry name" value="Baseplate protein-like domains"/>
    <property type="match status" value="1"/>
</dbReference>
<dbReference type="NCBIfam" id="TIGR03361">
    <property type="entry name" value="VI_Rhs_Vgr"/>
    <property type="match status" value="1"/>
</dbReference>
<keyword evidence="8" id="KW-1185">Reference proteome</keyword>
<evidence type="ECO:0000313" key="5">
    <source>
        <dbReference type="EMBL" id="CAB5606938.1"/>
    </source>
</evidence>
<evidence type="ECO:0000313" key="8">
    <source>
        <dbReference type="Proteomes" id="UP000837205"/>
    </source>
</evidence>
<dbReference type="InterPro" id="IPR017847">
    <property type="entry name" value="T6SS_RhsGE_Vgr_subset"/>
</dbReference>
<dbReference type="InterPro" id="IPR037026">
    <property type="entry name" value="Vgr_OB-fold_dom_sf"/>
</dbReference>
<feature type="domain" description="DUF2345" evidence="3">
    <location>
        <begin position="603"/>
        <end position="730"/>
    </location>
</feature>
<reference evidence="5" key="1">
    <citation type="submission" date="2020-05" db="EMBL/GenBank/DDBJ databases">
        <authorList>
            <person name="Delgado-Blas J."/>
        </authorList>
    </citation>
    <scope>NUCLEOTIDE SEQUENCE</scope>
    <source>
        <strain evidence="5">BB1459</strain>
        <strain evidence="6">BB1480</strain>
    </source>
</reference>
<dbReference type="Pfam" id="PF10106">
    <property type="entry name" value="DUF2345"/>
    <property type="match status" value="1"/>
</dbReference>
<dbReference type="SUPFAM" id="SSF69279">
    <property type="entry name" value="Phage tail proteins"/>
    <property type="match status" value="2"/>
</dbReference>
<accession>A0A9N8CWF8</accession>
<dbReference type="Proteomes" id="UP000837205">
    <property type="component" value="Unassembled WGS sequence"/>
</dbReference>
<evidence type="ECO:0000313" key="6">
    <source>
        <dbReference type="EMBL" id="CAC9184935.1"/>
    </source>
</evidence>
<dbReference type="Pfam" id="PF05954">
    <property type="entry name" value="Phage_GPD"/>
    <property type="match status" value="1"/>
</dbReference>
<evidence type="ECO:0000256" key="1">
    <source>
        <dbReference type="ARBA" id="ARBA00005558"/>
    </source>
</evidence>
<comment type="caution">
    <text evidence="5">The sequence shown here is derived from an EMBL/GenBank/DDBJ whole genome shotgun (WGS) entry which is preliminary data.</text>
</comment>
<dbReference type="Gene3D" id="4.10.220.110">
    <property type="match status" value="1"/>
</dbReference>
<dbReference type="AlphaFoldDB" id="A0A9N8CWF8"/>
<dbReference type="InterPro" id="IPR006531">
    <property type="entry name" value="Gp5/Vgr_OB"/>
</dbReference>
<dbReference type="InterPro" id="IPR018769">
    <property type="entry name" value="VgrG2_DUF2345"/>
</dbReference>
<protein>
    <submittedName>
        <fullName evidence="5">Uncharacterized protein conserved in bacteria</fullName>
    </submittedName>
</protein>
<feature type="domain" description="Gp5/Type VI secretion system Vgr protein OB-fold" evidence="2">
    <location>
        <begin position="388"/>
        <end position="456"/>
    </location>
</feature>
<evidence type="ECO:0000259" key="3">
    <source>
        <dbReference type="Pfam" id="PF10106"/>
    </source>
</evidence>
<comment type="similarity">
    <text evidence="1">Belongs to the VgrG protein family.</text>
</comment>
<dbReference type="NCBIfam" id="TIGR01646">
    <property type="entry name" value="vgr_GE"/>
    <property type="match status" value="1"/>
</dbReference>
<dbReference type="Gene3D" id="2.40.50.230">
    <property type="entry name" value="Gp5 N-terminal domain"/>
    <property type="match status" value="1"/>
</dbReference>
<proteinExistence type="inferred from homology"/>
<sequence>MDNWPALFDGQNRYILMINDSPVKPDVLRFRGREALSEPFSWEIAFTTPQENIPPEQVLMKYATLLMRGGKNVHGIVTHLEWLSTSEDQSHYSLTLSSRLALLSETRQCRLFRFQSVPEVVEQVLREHGLEGADFEFQLERGYPDRRLITQWRESDLQFIQRILSEVGIYWRTEMDNARALDTYVFADSQLGYRFGVRLPYSEPSGLNDSAEESVWDFRTTHKVVTGKVKTRDYNYSKASTPMDAAVSVRSDAVTTGEHYRYAAPYRDAGDDTSPEPETESGAFYARIHHERELNKSARIHLYSNAAQLTPGQVLEPQGNVIADLKEGMILTLVTFEGARDSRLHVSVWGMPYTERYCFRPAEIPRPEIHGTLPARIESREKNDIYAHMDDQGRYRVKLDFDRENTEPGYGYLWLRMAKPTAGETLGWHTPLTDGTEVAIAYSNGDIDLPYIAYALHDSEHPDLVNRDNHTRNILRTPANSKLRMEDKRGEEHIKLATEYGRTQLNSGHLVDSQRQLRGKGAELRTDEWGTIRAGKGLFVSADAQAKAQGDALDRDAALKEIGLLNQHLQQLGMAAEQAQSLKADIDNQIQMFEQRLKPLNEAVLFSAPEGVALTSGEHLQMTAAKNAAVNAGGDISVGAMGNMTALAGDKLGVFTRSGQLSLKSGEGPVEVQAQNASMSLFAEKKLTLGSASDISITGKKRITLIGGGSYLRLDAGKVEYGTTATYQRKVKKTMAAGSATLEQHPVALPAAVSDEKISSDMLLRKPGETDTQWAERLVKLNVAARLIEQKTGITRSRIAKWPIYRKIIEEQNQAKAEKTQGRQQAAQLMCDKDIVTHKDLVVISRKTGIPTGTLRRMDEYRARRPEKQKETRIQDKEKAKKLLLEKRSVRAIAKETQVAERTLHNWKHDLKNLKTNDVAASVSERENVLMKQIATIKQVVGKECNAVQSVQIKMKALLSSAIDELDPFVRDCTTTAIGVDNNNQYYLSSSSYPVCQKLKIWARSHRITVVEDAGHAEAVLVNKVSKIKHIEPSRDVCLECEHKMLKHHVTTSRPFSHKLSKGQRTGKSYTEEERQFAKTMKAESSIKANNVAKARRLLVEGDLSLTDIGRQTGVNKSTMVSWPEHKIWVEKQKKRKAGDPRKAKALAMSLEGISQNEIAKKLKTSKTKISQWIKESKQKNTDYAMPTTSGKRAALRQGLSHTTRAHMQSSLRSEIRVASEGLNQQGLLRWLQEPGMSQHSYHDILDVLEEEEIDFNINDFISAWNATGRPLPE</sequence>
<dbReference type="EMBL" id="CAIIUA010000001">
    <property type="protein sequence ID" value="CAC9184935.1"/>
    <property type="molecule type" value="Genomic_DNA"/>
</dbReference>
<dbReference type="Pfam" id="PF04717">
    <property type="entry name" value="Phage_base_V"/>
    <property type="match status" value="1"/>
</dbReference>
<dbReference type="Gene3D" id="2.30.110.50">
    <property type="match status" value="1"/>
</dbReference>
<dbReference type="EMBL" id="CAHPQX010000048">
    <property type="protein sequence ID" value="CAB5606938.1"/>
    <property type="molecule type" value="Genomic_DNA"/>
</dbReference>
<dbReference type="Proteomes" id="UP000834503">
    <property type="component" value="Unassembled WGS sequence"/>
</dbReference>
<evidence type="ECO:0000259" key="2">
    <source>
        <dbReference type="Pfam" id="PF04717"/>
    </source>
</evidence>
<evidence type="ECO:0000259" key="4">
    <source>
        <dbReference type="Pfam" id="PF13296"/>
    </source>
</evidence>
<name>A0A9N8CWF8_9ENTR</name>
<gene>
    <name evidence="5" type="ORF">GHA_05505</name>
    <name evidence="6" type="ORF">TML_01478</name>
</gene>
<feature type="domain" description="Putative type VI secretion system Rhs element associated Vgr" evidence="4">
    <location>
        <begin position="476"/>
        <end position="576"/>
    </location>
</feature>
<organism evidence="5 7">
    <name type="scientific">Citrobacter werkmanii</name>
    <dbReference type="NCBI Taxonomy" id="67827"/>
    <lineage>
        <taxon>Bacteria</taxon>
        <taxon>Pseudomonadati</taxon>
        <taxon>Pseudomonadota</taxon>
        <taxon>Gammaproteobacteria</taxon>
        <taxon>Enterobacterales</taxon>
        <taxon>Enterobacteriaceae</taxon>
        <taxon>Citrobacter</taxon>
        <taxon>Citrobacter freundii complex</taxon>
    </lineage>
</organism>
<dbReference type="Pfam" id="PF13296">
    <property type="entry name" value="T6SS_Vgr"/>
    <property type="match status" value="1"/>
</dbReference>
<evidence type="ECO:0000313" key="7">
    <source>
        <dbReference type="Proteomes" id="UP000834503"/>
    </source>
</evidence>
<dbReference type="InterPro" id="IPR028244">
    <property type="entry name" value="T6SS_Rhs_Vgr_dom"/>
</dbReference>
<dbReference type="SUPFAM" id="SSF69255">
    <property type="entry name" value="gp5 N-terminal domain-like"/>
    <property type="match status" value="1"/>
</dbReference>
<dbReference type="InterPro" id="IPR006533">
    <property type="entry name" value="T6SS_Vgr_RhsGE"/>
</dbReference>